<gene>
    <name evidence="13" type="ORF">SAMN05661012_05429</name>
</gene>
<keyword evidence="7 8" id="KW-0998">Cell outer membrane</keyword>
<feature type="chain" id="PRO_5012927641" evidence="10">
    <location>
        <begin position="31"/>
        <end position="1081"/>
    </location>
</feature>
<name>A0A1K1SIL2_9BACT</name>
<dbReference type="InterPro" id="IPR008969">
    <property type="entry name" value="CarboxyPept-like_regulatory"/>
</dbReference>
<keyword evidence="3 8" id="KW-1134">Transmembrane beta strand</keyword>
<feature type="domain" description="TonB-dependent receptor plug" evidence="12">
    <location>
        <begin position="128"/>
        <end position="244"/>
    </location>
</feature>
<evidence type="ECO:0000256" key="2">
    <source>
        <dbReference type="ARBA" id="ARBA00022448"/>
    </source>
</evidence>
<keyword evidence="4 8" id="KW-0812">Transmembrane</keyword>
<evidence type="ECO:0000256" key="5">
    <source>
        <dbReference type="ARBA" id="ARBA00023077"/>
    </source>
</evidence>
<dbReference type="InterPro" id="IPR037066">
    <property type="entry name" value="Plug_dom_sf"/>
</dbReference>
<evidence type="ECO:0000313" key="13">
    <source>
        <dbReference type="EMBL" id="SFW83733.1"/>
    </source>
</evidence>
<dbReference type="Pfam" id="PF13715">
    <property type="entry name" value="CarbopepD_reg_2"/>
    <property type="match status" value="1"/>
</dbReference>
<evidence type="ECO:0000259" key="12">
    <source>
        <dbReference type="Pfam" id="PF07715"/>
    </source>
</evidence>
<evidence type="ECO:0000256" key="1">
    <source>
        <dbReference type="ARBA" id="ARBA00004571"/>
    </source>
</evidence>
<accession>A0A1K1SIL2</accession>
<comment type="subcellular location">
    <subcellularLocation>
        <location evidence="1 8">Cell outer membrane</location>
        <topology evidence="1 8">Multi-pass membrane protein</topology>
    </subcellularLocation>
</comment>
<evidence type="ECO:0000256" key="4">
    <source>
        <dbReference type="ARBA" id="ARBA00022692"/>
    </source>
</evidence>
<dbReference type="NCBIfam" id="TIGR04056">
    <property type="entry name" value="OMP_RagA_SusC"/>
    <property type="match status" value="1"/>
</dbReference>
<comment type="similarity">
    <text evidence="8 9">Belongs to the TonB-dependent receptor family.</text>
</comment>
<keyword evidence="5 9" id="KW-0798">TonB box</keyword>
<organism evidence="13 14">
    <name type="scientific">Chitinophaga sancti</name>
    <dbReference type="NCBI Taxonomy" id="1004"/>
    <lineage>
        <taxon>Bacteria</taxon>
        <taxon>Pseudomonadati</taxon>
        <taxon>Bacteroidota</taxon>
        <taxon>Chitinophagia</taxon>
        <taxon>Chitinophagales</taxon>
        <taxon>Chitinophagaceae</taxon>
        <taxon>Chitinophaga</taxon>
    </lineage>
</organism>
<dbReference type="InterPro" id="IPR023996">
    <property type="entry name" value="TonB-dep_OMP_SusC/RagA"/>
</dbReference>
<dbReference type="SUPFAM" id="SSF56935">
    <property type="entry name" value="Porins"/>
    <property type="match status" value="1"/>
</dbReference>
<evidence type="ECO:0000256" key="10">
    <source>
        <dbReference type="SAM" id="SignalP"/>
    </source>
</evidence>
<dbReference type="PROSITE" id="PS51257">
    <property type="entry name" value="PROKAR_LIPOPROTEIN"/>
    <property type="match status" value="1"/>
</dbReference>
<evidence type="ECO:0000256" key="8">
    <source>
        <dbReference type="PROSITE-ProRule" id="PRU01360"/>
    </source>
</evidence>
<dbReference type="InterPro" id="IPR023997">
    <property type="entry name" value="TonB-dep_OMP_SusC/RagA_CS"/>
</dbReference>
<dbReference type="AlphaFoldDB" id="A0A1K1SIL2"/>
<keyword evidence="2 8" id="KW-0813">Transport</keyword>
<evidence type="ECO:0000256" key="3">
    <source>
        <dbReference type="ARBA" id="ARBA00022452"/>
    </source>
</evidence>
<dbReference type="Gene3D" id="2.60.40.1120">
    <property type="entry name" value="Carboxypeptidase-like, regulatory domain"/>
    <property type="match status" value="1"/>
</dbReference>
<dbReference type="Gene3D" id="2.40.170.20">
    <property type="entry name" value="TonB-dependent receptor, beta-barrel domain"/>
    <property type="match status" value="1"/>
</dbReference>
<dbReference type="InterPro" id="IPR036942">
    <property type="entry name" value="Beta-barrel_TonB_sf"/>
</dbReference>
<dbReference type="Pfam" id="PF00593">
    <property type="entry name" value="TonB_dep_Rec_b-barrel"/>
    <property type="match status" value="1"/>
</dbReference>
<evidence type="ECO:0000256" key="6">
    <source>
        <dbReference type="ARBA" id="ARBA00023136"/>
    </source>
</evidence>
<proteinExistence type="inferred from homology"/>
<dbReference type="Pfam" id="PF07715">
    <property type="entry name" value="Plug"/>
    <property type="match status" value="1"/>
</dbReference>
<reference evidence="13 14" key="1">
    <citation type="submission" date="2016-11" db="EMBL/GenBank/DDBJ databases">
        <authorList>
            <person name="Jaros S."/>
            <person name="Januszkiewicz K."/>
            <person name="Wedrychowicz H."/>
        </authorList>
    </citation>
    <scope>NUCLEOTIDE SEQUENCE [LARGE SCALE GENOMIC DNA]</scope>
    <source>
        <strain evidence="13 14">DSM 784</strain>
    </source>
</reference>
<feature type="signal peptide" evidence="10">
    <location>
        <begin position="1"/>
        <end position="30"/>
    </location>
</feature>
<dbReference type="GO" id="GO:0009279">
    <property type="term" value="C:cell outer membrane"/>
    <property type="evidence" value="ECO:0007669"/>
    <property type="project" value="UniProtKB-SubCell"/>
</dbReference>
<feature type="domain" description="TonB-dependent receptor-like beta-barrel" evidence="11">
    <location>
        <begin position="539"/>
        <end position="894"/>
    </location>
</feature>
<evidence type="ECO:0000256" key="7">
    <source>
        <dbReference type="ARBA" id="ARBA00023237"/>
    </source>
</evidence>
<dbReference type="STRING" id="1004.SAMN05661012_05429"/>
<keyword evidence="6 8" id="KW-0472">Membrane</keyword>
<evidence type="ECO:0000256" key="9">
    <source>
        <dbReference type="RuleBase" id="RU003357"/>
    </source>
</evidence>
<evidence type="ECO:0000259" key="11">
    <source>
        <dbReference type="Pfam" id="PF00593"/>
    </source>
</evidence>
<dbReference type="Proteomes" id="UP000183788">
    <property type="component" value="Unassembled WGS sequence"/>
</dbReference>
<dbReference type="PROSITE" id="PS52016">
    <property type="entry name" value="TONB_DEPENDENT_REC_3"/>
    <property type="match status" value="1"/>
</dbReference>
<dbReference type="InterPro" id="IPR039426">
    <property type="entry name" value="TonB-dep_rcpt-like"/>
</dbReference>
<dbReference type="Gene3D" id="2.170.130.10">
    <property type="entry name" value="TonB-dependent receptor, plug domain"/>
    <property type="match status" value="1"/>
</dbReference>
<evidence type="ECO:0000313" key="14">
    <source>
        <dbReference type="Proteomes" id="UP000183788"/>
    </source>
</evidence>
<dbReference type="InterPro" id="IPR000531">
    <property type="entry name" value="Beta-barrel_TonB"/>
</dbReference>
<dbReference type="InterPro" id="IPR012910">
    <property type="entry name" value="Plug_dom"/>
</dbReference>
<keyword evidence="10" id="KW-0732">Signal</keyword>
<protein>
    <submittedName>
        <fullName evidence="13">TonB-linked outer membrane protein, SusC/RagA family</fullName>
    </submittedName>
</protein>
<dbReference type="RefSeq" id="WP_245801851.1">
    <property type="nucleotide sequence ID" value="NZ_FPIZ01000023.1"/>
</dbReference>
<sequence>MQKQGRRGMAVLLPYLSCVLILLSCLQSIAATIPISGKVTDEKGQALPGVSVQLKGTGIGTSTGTDGTFNISVPDDRYAVLVFSYVGYGRQEIPVAGQKHLSVKLASSESALSEVVVVGYGTQQKGNILGAVTTMPTGNLIEKPLGRVEQALVGQMPGVQVKQQTGMPGQGLSITVRGGGSVTAGTEPLYVVDGFPLDVVSNNGSGGFTASPLNNLNPNDIESIQVLKDAAAGAIYGSRAANGVVIITTKRGQSGKAKIAFNANTGLSKIQRKTDILSAEEWVKLATEVANTNWVASGSGRTASQTNAERAALLGLASGAVNTSYMTDDRWAEPGHPGLTYLDWQDEIFRTAPFGNYEVAASGGTDNVHYFISGNYLNQDGTIVNSSYKNYGARANVEANVGKHVKVGLNLAPSYAENHAPDAEGKDNQVMKALQMVPVVESSAGNMTGAGGRSTYTWSSPKLISPYAYLASVTSLVKTTRLLGSMYGQYEIIPGLVLKSTINMDQMNLTTKRYIPDDVVVGAATELVTNPGKNASGSYGGYTKQNFINENTLTYSKTIAGKHNIAAVLGESFNKVHYENFSIATAGGYANDIIQTLNNAIPNSAGVTTTGSTGESNNTLYSWFGRLQYDYAGKYLVTASLRKDASSRFGADSRWGTFPSASIGWRLSEEPFLKSVSFINDLKLRVSWGKSGNNNIGDYGSIPTLTSATYSFGGNSGTAATGQVVSGLANPNLKWETSSTWNAGIDGSFLRSRLNVIVDVYRKKNTDLLLNLPVVGASGFTTSLQNIGAVQNQGLEIGVNSVNVRLKNFEWSTNANIAFNQNKVLELGPDGGPIEISSAYSGSNAPYLLKKGLPLFSYYVTKVNGLLTQADIDNAKVARVSKERVGDAKYYDANGDGSITSADRVVYGQPTPKYTWGITNTFKYKDFDLGVTVYGQHGGSILSYLGRAIDFSGSTTANALGVWRDRYTDANQHFSAPRGKAASTYTVPNVTSDWIYSTDFWRIQNITLGYNLKHILRTNAISGARITASLQNWFGHDKYKGGANPEAQNTNTSGNGSYALPGDYGAVPLSKSAVIGLNVTF</sequence>
<dbReference type="SUPFAM" id="SSF49464">
    <property type="entry name" value="Carboxypeptidase regulatory domain-like"/>
    <property type="match status" value="1"/>
</dbReference>
<dbReference type="NCBIfam" id="TIGR04057">
    <property type="entry name" value="SusC_RagA_signa"/>
    <property type="match status" value="1"/>
</dbReference>
<dbReference type="EMBL" id="FPIZ01000023">
    <property type="protein sequence ID" value="SFW83733.1"/>
    <property type="molecule type" value="Genomic_DNA"/>
</dbReference>